<evidence type="ECO:0000313" key="7">
    <source>
        <dbReference type="EMBL" id="MFC5458086.1"/>
    </source>
</evidence>
<evidence type="ECO:0000256" key="1">
    <source>
        <dbReference type="ARBA" id="ARBA00008779"/>
    </source>
</evidence>
<name>A0ABW0L0B0_9BACT</name>
<keyword evidence="2" id="KW-0479">Metal-binding</keyword>
<comment type="similarity">
    <text evidence="1">Belongs to the sulfatase family.</text>
</comment>
<dbReference type="Proteomes" id="UP001596052">
    <property type="component" value="Unassembled WGS sequence"/>
</dbReference>
<comment type="caution">
    <text evidence="7">The sequence shown here is derived from an EMBL/GenBank/DDBJ whole genome shotgun (WGS) entry which is preliminary data.</text>
</comment>
<keyword evidence="8" id="KW-1185">Reference proteome</keyword>
<reference evidence="8" key="1">
    <citation type="journal article" date="2019" name="Int. J. Syst. Evol. Microbiol.">
        <title>The Global Catalogue of Microorganisms (GCM) 10K type strain sequencing project: providing services to taxonomists for standard genome sequencing and annotation.</title>
        <authorList>
            <consortium name="The Broad Institute Genomics Platform"/>
            <consortium name="The Broad Institute Genome Sequencing Center for Infectious Disease"/>
            <person name="Wu L."/>
            <person name="Ma J."/>
        </authorList>
    </citation>
    <scope>NUCLEOTIDE SEQUENCE [LARGE SCALE GENOMIC DNA]</scope>
    <source>
        <strain evidence="8">CGMCC 4.1469</strain>
    </source>
</reference>
<dbReference type="Pfam" id="PF00884">
    <property type="entry name" value="Sulfatase"/>
    <property type="match status" value="1"/>
</dbReference>
<dbReference type="InterPro" id="IPR017850">
    <property type="entry name" value="Alkaline_phosphatase_core_sf"/>
</dbReference>
<dbReference type="PANTHER" id="PTHR42693">
    <property type="entry name" value="ARYLSULFATASE FAMILY MEMBER"/>
    <property type="match status" value="1"/>
</dbReference>
<dbReference type="InterPro" id="IPR000917">
    <property type="entry name" value="Sulfatase_N"/>
</dbReference>
<organism evidence="7 8">
    <name type="scientific">Prosthecobacter fluviatilis</name>
    <dbReference type="NCBI Taxonomy" id="445931"/>
    <lineage>
        <taxon>Bacteria</taxon>
        <taxon>Pseudomonadati</taxon>
        <taxon>Verrucomicrobiota</taxon>
        <taxon>Verrucomicrobiia</taxon>
        <taxon>Verrucomicrobiales</taxon>
        <taxon>Verrucomicrobiaceae</taxon>
        <taxon>Prosthecobacter</taxon>
    </lineage>
</organism>
<dbReference type="InterPro" id="IPR024607">
    <property type="entry name" value="Sulfatase_CS"/>
</dbReference>
<evidence type="ECO:0000313" key="8">
    <source>
        <dbReference type="Proteomes" id="UP001596052"/>
    </source>
</evidence>
<feature type="signal peptide" evidence="5">
    <location>
        <begin position="1"/>
        <end position="18"/>
    </location>
</feature>
<feature type="chain" id="PRO_5046124719" evidence="5">
    <location>
        <begin position="19"/>
        <end position="469"/>
    </location>
</feature>
<dbReference type="EMBL" id="JBHSMQ010000016">
    <property type="protein sequence ID" value="MFC5458086.1"/>
    <property type="molecule type" value="Genomic_DNA"/>
</dbReference>
<sequence length="469" mass="52371">MKRLCILALGIVALTAAAASRPPNLVFILTDNQGAWTLGCYGNPEIRTPNIDRLAAEGIRFTHALSSNPVCSPTRATFLTGLLPSQHGVHSFLDPKFMMGPEAYNTLQEFTSLGEVLQKAGYTCGLSGKWHLGANMTPSEGFTTWTTKPDGSTQEFYDQKVIENGQLRVEHGYTTDFWTRKGVEFIAANKDRPFFLYLAYNGPYSLGRLMLNKAQNRHADYYADKPLHSFPRDAMHPWQHDNKSFHNTDAARRRMASEVSGVDDGVGEIMAALAANGLDDNTLVVYTSDQGWMGGQNGMWGMGDHFRPIGAHELMMQIPLIFRQPGTIPAAQTCDALISNYDFMPSVLSQLGLGDRMPKQPPSPGRDFSPALRGKPLADWDNTVFYEMESTRAIRTARWKYVARFPSGPYELYDMQTDPHERFNQYGQPGTEELKSELSKQLDSFFSRYAAPKYDIWKGGGSKAKRHAP</sequence>
<evidence type="ECO:0000256" key="4">
    <source>
        <dbReference type="ARBA" id="ARBA00022837"/>
    </source>
</evidence>
<dbReference type="PROSITE" id="PS00523">
    <property type="entry name" value="SULFATASE_1"/>
    <property type="match status" value="1"/>
</dbReference>
<evidence type="ECO:0000259" key="6">
    <source>
        <dbReference type="Pfam" id="PF00884"/>
    </source>
</evidence>
<evidence type="ECO:0000256" key="3">
    <source>
        <dbReference type="ARBA" id="ARBA00022801"/>
    </source>
</evidence>
<accession>A0ABW0L0B0</accession>
<gene>
    <name evidence="7" type="ORF">ACFQDI_24665</name>
</gene>
<evidence type="ECO:0000256" key="5">
    <source>
        <dbReference type="SAM" id="SignalP"/>
    </source>
</evidence>
<keyword evidence="5" id="KW-0732">Signal</keyword>
<keyword evidence="4" id="KW-0106">Calcium</keyword>
<dbReference type="RefSeq" id="WP_377172069.1">
    <property type="nucleotide sequence ID" value="NZ_JBHSMQ010000016.1"/>
</dbReference>
<keyword evidence="3" id="KW-0378">Hydrolase</keyword>
<proteinExistence type="inferred from homology"/>
<dbReference type="Gene3D" id="3.40.720.10">
    <property type="entry name" value="Alkaline Phosphatase, subunit A"/>
    <property type="match status" value="1"/>
</dbReference>
<protein>
    <submittedName>
        <fullName evidence="7">Sulfatase</fullName>
    </submittedName>
</protein>
<evidence type="ECO:0000256" key="2">
    <source>
        <dbReference type="ARBA" id="ARBA00022723"/>
    </source>
</evidence>
<dbReference type="SUPFAM" id="SSF53649">
    <property type="entry name" value="Alkaline phosphatase-like"/>
    <property type="match status" value="1"/>
</dbReference>
<dbReference type="PANTHER" id="PTHR42693:SF53">
    <property type="entry name" value="ENDO-4-O-SULFATASE"/>
    <property type="match status" value="1"/>
</dbReference>
<feature type="domain" description="Sulfatase N-terminal" evidence="6">
    <location>
        <begin position="23"/>
        <end position="352"/>
    </location>
</feature>
<dbReference type="InterPro" id="IPR050738">
    <property type="entry name" value="Sulfatase"/>
</dbReference>